<proteinExistence type="predicted"/>
<evidence type="ECO:0000256" key="1">
    <source>
        <dbReference type="SAM" id="SignalP"/>
    </source>
</evidence>
<organism evidence="2">
    <name type="scientific">Nothobranchius kadleci</name>
    <name type="common">African annual killifish</name>
    <dbReference type="NCBI Taxonomy" id="1051664"/>
    <lineage>
        <taxon>Eukaryota</taxon>
        <taxon>Metazoa</taxon>
        <taxon>Chordata</taxon>
        <taxon>Craniata</taxon>
        <taxon>Vertebrata</taxon>
        <taxon>Euteleostomi</taxon>
        <taxon>Actinopterygii</taxon>
        <taxon>Neopterygii</taxon>
        <taxon>Teleostei</taxon>
        <taxon>Neoteleostei</taxon>
        <taxon>Acanthomorphata</taxon>
        <taxon>Ovalentaria</taxon>
        <taxon>Atherinomorphae</taxon>
        <taxon>Cyprinodontiformes</taxon>
        <taxon>Nothobranchiidae</taxon>
        <taxon>Nothobranchius</taxon>
    </lineage>
</organism>
<feature type="chain" id="PRO_5008366724" evidence="1">
    <location>
        <begin position="22"/>
        <end position="58"/>
    </location>
</feature>
<gene>
    <name evidence="2" type="primary">Nfu_g_1_024241</name>
</gene>
<keyword evidence="1" id="KW-0732">Signal</keyword>
<reference evidence="2" key="2">
    <citation type="submission" date="2016-06" db="EMBL/GenBank/DDBJ databases">
        <title>The genome of a short-lived fish provides insights into sex chromosome evolution and the genetic control of aging.</title>
        <authorList>
            <person name="Reichwald K."/>
            <person name="Felder M."/>
            <person name="Petzold A."/>
            <person name="Koch P."/>
            <person name="Groth M."/>
            <person name="Platzer M."/>
        </authorList>
    </citation>
    <scope>NUCLEOTIDE SEQUENCE</scope>
    <source>
        <tissue evidence="2">Brain</tissue>
    </source>
</reference>
<evidence type="ECO:0000313" key="2">
    <source>
        <dbReference type="EMBL" id="SBP66583.1"/>
    </source>
</evidence>
<feature type="non-terminal residue" evidence="2">
    <location>
        <position position="58"/>
    </location>
</feature>
<reference evidence="2" key="1">
    <citation type="submission" date="2016-05" db="EMBL/GenBank/DDBJ databases">
        <authorList>
            <person name="Lavstsen T."/>
            <person name="Jespersen J.S."/>
        </authorList>
    </citation>
    <scope>NUCLEOTIDE SEQUENCE</scope>
    <source>
        <tissue evidence="2">Brain</tissue>
    </source>
</reference>
<feature type="non-terminal residue" evidence="2">
    <location>
        <position position="1"/>
    </location>
</feature>
<feature type="signal peptide" evidence="1">
    <location>
        <begin position="1"/>
        <end position="21"/>
    </location>
</feature>
<accession>A0A1A8BI67</accession>
<sequence>PRLLLCPSWILFAFLPHGYLTRLLDIDHRDLPNPTAIIQLAASSCMTSCLPCVFQVNS</sequence>
<name>A0A1A8BI67_NOTKA</name>
<dbReference type="AlphaFoldDB" id="A0A1A8BI67"/>
<protein>
    <submittedName>
        <fullName evidence="2">BAF1 / ABF1 chromatin reorganising factor</fullName>
    </submittedName>
</protein>
<dbReference type="EMBL" id="HADZ01002642">
    <property type="protein sequence ID" value="SBP66583.1"/>
    <property type="molecule type" value="Transcribed_RNA"/>
</dbReference>